<dbReference type="NCBIfam" id="NF008722">
    <property type="entry name" value="PRK11716.1"/>
    <property type="match status" value="1"/>
</dbReference>
<dbReference type="EMBL" id="BJXV01000012">
    <property type="protein sequence ID" value="GEN28619.1"/>
    <property type="molecule type" value="Genomic_DNA"/>
</dbReference>
<dbReference type="Gene3D" id="3.40.190.290">
    <property type="match status" value="1"/>
</dbReference>
<dbReference type="InterPro" id="IPR036388">
    <property type="entry name" value="WH-like_DNA-bd_sf"/>
</dbReference>
<dbReference type="PROSITE" id="PS50931">
    <property type="entry name" value="HTH_LYSR"/>
    <property type="match status" value="1"/>
</dbReference>
<keyword evidence="3" id="KW-0238">DNA-binding</keyword>
<dbReference type="InterPro" id="IPR036390">
    <property type="entry name" value="WH_DNA-bd_sf"/>
</dbReference>
<sequence length="305" mass="34274">MSLFLQNLIIMAFMNFKILKQFLALAETLHFGRASDECYVSISALSRNIRHLEDELGVSLFNRDNRTVVLTQEGQKFLKYARDASSQWNLIRHELTDNPDQLSGEISLYGSVTASYSFLHELLRRFRIAYPVIEIKLRTGDPEHAIAHVLDGKEELSIAAQPANLPRGLAFKSIATSPLLFIAPLEQQVPNVPTSTPTTPQEWASIPMILSESGVSRARVDEWFRQLDVSPRIYAQVTGNEAIVSMVSLGFGIGVVPKIVLDNSPLVDRIRVLDVAPELEPYDIGLFTLKKNLKNPLVDAFWRLM</sequence>
<dbReference type="SUPFAM" id="SSF46785">
    <property type="entry name" value="Winged helix' DNA-binding domain"/>
    <property type="match status" value="1"/>
</dbReference>
<dbReference type="InterPro" id="IPR005119">
    <property type="entry name" value="LysR_subst-bd"/>
</dbReference>
<evidence type="ECO:0000256" key="3">
    <source>
        <dbReference type="ARBA" id="ARBA00023125"/>
    </source>
</evidence>
<dbReference type="AlphaFoldDB" id="A0A511UPT3"/>
<comment type="caution">
    <text evidence="6">The sequence shown here is derived from an EMBL/GenBank/DDBJ whole genome shotgun (WGS) entry which is preliminary data.</text>
</comment>
<evidence type="ECO:0000313" key="6">
    <source>
        <dbReference type="EMBL" id="GEN28619.1"/>
    </source>
</evidence>
<comment type="similarity">
    <text evidence="1">Belongs to the LysR transcriptional regulatory family.</text>
</comment>
<reference evidence="6 7" key="1">
    <citation type="submission" date="2019-07" db="EMBL/GenBank/DDBJ databases">
        <title>Whole genome shotgun sequence of Halomonas variabilis NBRC 102410.</title>
        <authorList>
            <person name="Hosoyama A."/>
            <person name="Uohara A."/>
            <person name="Ohji S."/>
            <person name="Ichikawa N."/>
        </authorList>
    </citation>
    <scope>NUCLEOTIDE SEQUENCE [LARGE SCALE GENOMIC DNA]</scope>
    <source>
        <strain evidence="6 7">NBRC 102410</strain>
    </source>
</reference>
<dbReference type="InterPro" id="IPR000847">
    <property type="entry name" value="LysR_HTH_N"/>
</dbReference>
<evidence type="ECO:0000256" key="1">
    <source>
        <dbReference type="ARBA" id="ARBA00009437"/>
    </source>
</evidence>
<proteinExistence type="inferred from homology"/>
<dbReference type="SUPFAM" id="SSF53850">
    <property type="entry name" value="Periplasmic binding protein-like II"/>
    <property type="match status" value="1"/>
</dbReference>
<dbReference type="FunFam" id="1.10.10.10:FF:000001">
    <property type="entry name" value="LysR family transcriptional regulator"/>
    <property type="match status" value="1"/>
</dbReference>
<keyword evidence="7" id="KW-1185">Reference proteome</keyword>
<dbReference type="GO" id="GO:0000976">
    <property type="term" value="F:transcription cis-regulatory region binding"/>
    <property type="evidence" value="ECO:0007669"/>
    <property type="project" value="TreeGrafter"/>
</dbReference>
<evidence type="ECO:0000256" key="4">
    <source>
        <dbReference type="ARBA" id="ARBA00023163"/>
    </source>
</evidence>
<dbReference type="Pfam" id="PF00126">
    <property type="entry name" value="HTH_1"/>
    <property type="match status" value="1"/>
</dbReference>
<dbReference type="Proteomes" id="UP000321303">
    <property type="component" value="Unassembled WGS sequence"/>
</dbReference>
<keyword evidence="2" id="KW-0805">Transcription regulation</keyword>
<dbReference type="InterPro" id="IPR037404">
    <property type="entry name" value="IlvY_PBP2"/>
</dbReference>
<evidence type="ECO:0000256" key="2">
    <source>
        <dbReference type="ARBA" id="ARBA00023015"/>
    </source>
</evidence>
<keyword evidence="4" id="KW-0804">Transcription</keyword>
<evidence type="ECO:0000259" key="5">
    <source>
        <dbReference type="PROSITE" id="PS50931"/>
    </source>
</evidence>
<accession>A0A511UPT3</accession>
<dbReference type="PANTHER" id="PTHR30126:SF81">
    <property type="entry name" value="HTH-TYPE TRANSCRIPTIONAL REGULATOR ILVY"/>
    <property type="match status" value="1"/>
</dbReference>
<protein>
    <submittedName>
        <fullName evidence="6">Transcriptional regulator IlvY</fullName>
    </submittedName>
</protein>
<feature type="domain" description="HTH lysR-type" evidence="5">
    <location>
        <begin position="14"/>
        <end position="71"/>
    </location>
</feature>
<dbReference type="CDD" id="cd08430">
    <property type="entry name" value="PBP2_IlvY"/>
    <property type="match status" value="1"/>
</dbReference>
<dbReference type="PANTHER" id="PTHR30126">
    <property type="entry name" value="HTH-TYPE TRANSCRIPTIONAL REGULATOR"/>
    <property type="match status" value="1"/>
</dbReference>
<name>A0A511UPT3_9GAMM</name>
<gene>
    <name evidence="6" type="primary">ilvY</name>
    <name evidence="6" type="ORF">HVA01_22650</name>
</gene>
<organism evidence="6 7">
    <name type="scientific">Halovibrio variabilis</name>
    <dbReference type="NCBI Taxonomy" id="31910"/>
    <lineage>
        <taxon>Bacteria</taxon>
        <taxon>Pseudomonadati</taxon>
        <taxon>Pseudomonadota</taxon>
        <taxon>Gammaproteobacteria</taxon>
        <taxon>Oceanospirillales</taxon>
        <taxon>Halomonadaceae</taxon>
        <taxon>Halovibrio</taxon>
    </lineage>
</organism>
<dbReference type="Gene3D" id="1.10.10.10">
    <property type="entry name" value="Winged helix-like DNA-binding domain superfamily/Winged helix DNA-binding domain"/>
    <property type="match status" value="1"/>
</dbReference>
<dbReference type="Pfam" id="PF03466">
    <property type="entry name" value="LysR_substrate"/>
    <property type="match status" value="1"/>
</dbReference>
<evidence type="ECO:0000313" key="7">
    <source>
        <dbReference type="Proteomes" id="UP000321303"/>
    </source>
</evidence>
<dbReference type="GO" id="GO:0003700">
    <property type="term" value="F:DNA-binding transcription factor activity"/>
    <property type="evidence" value="ECO:0007669"/>
    <property type="project" value="InterPro"/>
</dbReference>